<dbReference type="Proteomes" id="UP000006729">
    <property type="component" value="Chromosome 18"/>
</dbReference>
<protein>
    <submittedName>
        <fullName evidence="1">Uncharacterized protein</fullName>
    </submittedName>
</protein>
<keyword evidence="2" id="KW-1185">Reference proteome</keyword>
<dbReference type="InParanoid" id="A0A2K1WXN1"/>
<gene>
    <name evidence="1" type="ORF">POPTR_018G080200</name>
</gene>
<proteinExistence type="predicted"/>
<evidence type="ECO:0000313" key="1">
    <source>
        <dbReference type="EMBL" id="PNS93283.1"/>
    </source>
</evidence>
<dbReference type="AlphaFoldDB" id="A0A2K1WXN1"/>
<dbReference type="EMBL" id="CM009307">
    <property type="protein sequence ID" value="PNS93283.1"/>
    <property type="molecule type" value="Genomic_DNA"/>
</dbReference>
<evidence type="ECO:0000313" key="2">
    <source>
        <dbReference type="Proteomes" id="UP000006729"/>
    </source>
</evidence>
<accession>A0A2K1WXN1</accession>
<name>A0A2K1WXN1_POPTR</name>
<sequence length="47" mass="5277">MTIRRKTTLTGRMRYLRYISIILFKKLSSTGCEAAPRKNLKGASASS</sequence>
<organism evidence="1 2">
    <name type="scientific">Populus trichocarpa</name>
    <name type="common">Western balsam poplar</name>
    <name type="synonym">Populus balsamifera subsp. trichocarpa</name>
    <dbReference type="NCBI Taxonomy" id="3694"/>
    <lineage>
        <taxon>Eukaryota</taxon>
        <taxon>Viridiplantae</taxon>
        <taxon>Streptophyta</taxon>
        <taxon>Embryophyta</taxon>
        <taxon>Tracheophyta</taxon>
        <taxon>Spermatophyta</taxon>
        <taxon>Magnoliopsida</taxon>
        <taxon>eudicotyledons</taxon>
        <taxon>Gunneridae</taxon>
        <taxon>Pentapetalae</taxon>
        <taxon>rosids</taxon>
        <taxon>fabids</taxon>
        <taxon>Malpighiales</taxon>
        <taxon>Salicaceae</taxon>
        <taxon>Saliceae</taxon>
        <taxon>Populus</taxon>
    </lineage>
</organism>
<reference evidence="1 2" key="1">
    <citation type="journal article" date="2006" name="Science">
        <title>The genome of black cottonwood, Populus trichocarpa (Torr. &amp; Gray).</title>
        <authorList>
            <person name="Tuskan G.A."/>
            <person name="Difazio S."/>
            <person name="Jansson S."/>
            <person name="Bohlmann J."/>
            <person name="Grigoriev I."/>
            <person name="Hellsten U."/>
            <person name="Putnam N."/>
            <person name="Ralph S."/>
            <person name="Rombauts S."/>
            <person name="Salamov A."/>
            <person name="Schein J."/>
            <person name="Sterck L."/>
            <person name="Aerts A."/>
            <person name="Bhalerao R.R."/>
            <person name="Bhalerao R.P."/>
            <person name="Blaudez D."/>
            <person name="Boerjan W."/>
            <person name="Brun A."/>
            <person name="Brunner A."/>
            <person name="Busov V."/>
            <person name="Campbell M."/>
            <person name="Carlson J."/>
            <person name="Chalot M."/>
            <person name="Chapman J."/>
            <person name="Chen G.L."/>
            <person name="Cooper D."/>
            <person name="Coutinho P.M."/>
            <person name="Couturier J."/>
            <person name="Covert S."/>
            <person name="Cronk Q."/>
            <person name="Cunningham R."/>
            <person name="Davis J."/>
            <person name="Degroeve S."/>
            <person name="Dejardin A."/>
            <person name="Depamphilis C."/>
            <person name="Detter J."/>
            <person name="Dirks B."/>
            <person name="Dubchak I."/>
            <person name="Duplessis S."/>
            <person name="Ehlting J."/>
            <person name="Ellis B."/>
            <person name="Gendler K."/>
            <person name="Goodstein D."/>
            <person name="Gribskov M."/>
            <person name="Grimwood J."/>
            <person name="Groover A."/>
            <person name="Gunter L."/>
            <person name="Hamberger B."/>
            <person name="Heinze B."/>
            <person name="Helariutta Y."/>
            <person name="Henrissat B."/>
            <person name="Holligan D."/>
            <person name="Holt R."/>
            <person name="Huang W."/>
            <person name="Islam-Faridi N."/>
            <person name="Jones S."/>
            <person name="Jones-Rhoades M."/>
            <person name="Jorgensen R."/>
            <person name="Joshi C."/>
            <person name="Kangasjarvi J."/>
            <person name="Karlsson J."/>
            <person name="Kelleher C."/>
            <person name="Kirkpatrick R."/>
            <person name="Kirst M."/>
            <person name="Kohler A."/>
            <person name="Kalluri U."/>
            <person name="Larimer F."/>
            <person name="Leebens-Mack J."/>
            <person name="Leple J.C."/>
            <person name="Locascio P."/>
            <person name="Lou Y."/>
            <person name="Lucas S."/>
            <person name="Martin F."/>
            <person name="Montanini B."/>
            <person name="Napoli C."/>
            <person name="Nelson D.R."/>
            <person name="Nelson C."/>
            <person name="Nieminen K."/>
            <person name="Nilsson O."/>
            <person name="Pereda V."/>
            <person name="Peter G."/>
            <person name="Philippe R."/>
            <person name="Pilate G."/>
            <person name="Poliakov A."/>
            <person name="Razumovskaya J."/>
            <person name="Richardson P."/>
            <person name="Rinaldi C."/>
            <person name="Ritland K."/>
            <person name="Rouze P."/>
            <person name="Ryaboy D."/>
            <person name="Schmutz J."/>
            <person name="Schrader J."/>
            <person name="Segerman B."/>
            <person name="Shin H."/>
            <person name="Siddiqui A."/>
            <person name="Sterky F."/>
            <person name="Terry A."/>
            <person name="Tsai C.J."/>
            <person name="Uberbacher E."/>
            <person name="Unneberg P."/>
            <person name="Vahala J."/>
            <person name="Wall K."/>
            <person name="Wessler S."/>
            <person name="Yang G."/>
            <person name="Yin T."/>
            <person name="Douglas C."/>
            <person name="Marra M."/>
            <person name="Sandberg G."/>
            <person name="Van de Peer Y."/>
            <person name="Rokhsar D."/>
        </authorList>
    </citation>
    <scope>NUCLEOTIDE SEQUENCE [LARGE SCALE GENOMIC DNA]</scope>
    <source>
        <strain evidence="2">cv. Nisqually</strain>
    </source>
</reference>